<dbReference type="Proteomes" id="UP001164746">
    <property type="component" value="Chromosome 17"/>
</dbReference>
<evidence type="ECO:0000313" key="3">
    <source>
        <dbReference type="Proteomes" id="UP001164746"/>
    </source>
</evidence>
<feature type="region of interest" description="Disordered" evidence="1">
    <location>
        <begin position="89"/>
        <end position="115"/>
    </location>
</feature>
<accession>A0ABY7GBW5</accession>
<organism evidence="2 3">
    <name type="scientific">Mya arenaria</name>
    <name type="common">Soft-shell clam</name>
    <dbReference type="NCBI Taxonomy" id="6604"/>
    <lineage>
        <taxon>Eukaryota</taxon>
        <taxon>Metazoa</taxon>
        <taxon>Spiralia</taxon>
        <taxon>Lophotrochozoa</taxon>
        <taxon>Mollusca</taxon>
        <taxon>Bivalvia</taxon>
        <taxon>Autobranchia</taxon>
        <taxon>Heteroconchia</taxon>
        <taxon>Euheterodonta</taxon>
        <taxon>Imparidentia</taxon>
        <taxon>Neoheterodontei</taxon>
        <taxon>Myida</taxon>
        <taxon>Myoidea</taxon>
        <taxon>Myidae</taxon>
        <taxon>Mya</taxon>
    </lineage>
</organism>
<sequence length="115" mass="13067">MSQQQVKPVLKASQNFHNAEVRALFQKEVNDVFHLGELIQLTSEEETNIGQEQPTIQREAEDAVLARVADVENKIAALQNEVISLRAENEELKRAQKRNAEEGETSSEVKRLKQE</sequence>
<protein>
    <submittedName>
        <fullName evidence="2">Uncharacterized protein</fullName>
    </submittedName>
</protein>
<gene>
    <name evidence="2" type="ORF">MAR_033379</name>
</gene>
<evidence type="ECO:0000313" key="2">
    <source>
        <dbReference type="EMBL" id="WAR30837.1"/>
    </source>
</evidence>
<name>A0ABY7GBW5_MYAAR</name>
<proteinExistence type="predicted"/>
<reference evidence="2" key="1">
    <citation type="submission" date="2022-11" db="EMBL/GenBank/DDBJ databases">
        <title>Centuries of genome instability and evolution in soft-shell clam transmissible cancer (bioRxiv).</title>
        <authorList>
            <person name="Hart S.F.M."/>
            <person name="Yonemitsu M.A."/>
            <person name="Giersch R.M."/>
            <person name="Beal B.F."/>
            <person name="Arriagada G."/>
            <person name="Davis B.W."/>
            <person name="Ostrander E.A."/>
            <person name="Goff S.P."/>
            <person name="Metzger M.J."/>
        </authorList>
    </citation>
    <scope>NUCLEOTIDE SEQUENCE</scope>
    <source>
        <strain evidence="2">MELC-2E11</strain>
        <tissue evidence="2">Siphon/mantle</tissue>
    </source>
</reference>
<keyword evidence="3" id="KW-1185">Reference proteome</keyword>
<dbReference type="EMBL" id="CP111028">
    <property type="protein sequence ID" value="WAR30837.1"/>
    <property type="molecule type" value="Genomic_DNA"/>
</dbReference>
<evidence type="ECO:0000256" key="1">
    <source>
        <dbReference type="SAM" id="MobiDB-lite"/>
    </source>
</evidence>